<reference evidence="8" key="2">
    <citation type="submission" date="2020-01" db="EMBL/GenBank/DDBJ databases">
        <authorList>
            <person name="Korhonen P.K.K."/>
            <person name="Guangxu M.G."/>
            <person name="Wang T.W."/>
            <person name="Stroehlein A.J.S."/>
            <person name="Young N.D."/>
            <person name="Ang C.-S.A."/>
            <person name="Fernando D.W.F."/>
            <person name="Lu H.L."/>
            <person name="Taylor S.T."/>
            <person name="Ehtesham M.E.M."/>
            <person name="Najaraj S.H.N."/>
            <person name="Harsha G.H.G."/>
            <person name="Madugundu A.M."/>
            <person name="Renuse S.R."/>
            <person name="Holt D.H."/>
            <person name="Pandey A.P."/>
            <person name="Papenfuss A.P."/>
            <person name="Gasser R.B.G."/>
            <person name="Fischer K.F."/>
        </authorList>
    </citation>
    <scope>NUCLEOTIDE SEQUENCE</scope>
    <source>
        <strain evidence="8">SSS_KF_BRIS2020</strain>
    </source>
</reference>
<dbReference type="GO" id="GO:0004185">
    <property type="term" value="F:serine-type carboxypeptidase activity"/>
    <property type="evidence" value="ECO:0007669"/>
    <property type="project" value="UniProtKB-UniRule"/>
</dbReference>
<dbReference type="InterPro" id="IPR018202">
    <property type="entry name" value="Ser_caboxypep_ser_AS"/>
</dbReference>
<proteinExistence type="inferred from homology"/>
<keyword evidence="5 7" id="KW-0378">Hydrolase</keyword>
<evidence type="ECO:0000256" key="5">
    <source>
        <dbReference type="ARBA" id="ARBA00022801"/>
    </source>
</evidence>
<dbReference type="GO" id="GO:0006508">
    <property type="term" value="P:proteolysis"/>
    <property type="evidence" value="ECO:0007669"/>
    <property type="project" value="UniProtKB-KW"/>
</dbReference>
<evidence type="ECO:0000313" key="10">
    <source>
        <dbReference type="Proteomes" id="UP000070412"/>
    </source>
</evidence>
<evidence type="ECO:0000256" key="4">
    <source>
        <dbReference type="ARBA" id="ARBA00022729"/>
    </source>
</evidence>
<dbReference type="Proteomes" id="UP000070412">
    <property type="component" value="Unassembled WGS sequence"/>
</dbReference>
<comment type="similarity">
    <text evidence="1 7">Belongs to the peptidase S10 family.</text>
</comment>
<dbReference type="PRINTS" id="PR00724">
    <property type="entry name" value="CRBOXYPTASEC"/>
</dbReference>
<evidence type="ECO:0000256" key="2">
    <source>
        <dbReference type="ARBA" id="ARBA00022645"/>
    </source>
</evidence>
<dbReference type="SUPFAM" id="SSF53474">
    <property type="entry name" value="alpha/beta-Hydrolases"/>
    <property type="match status" value="1"/>
</dbReference>
<reference evidence="9" key="3">
    <citation type="submission" date="2022-06" db="UniProtKB">
        <authorList>
            <consortium name="EnsemblMetazoa"/>
        </authorList>
    </citation>
    <scope>IDENTIFICATION</scope>
</reference>
<dbReference type="EnsemblMetazoa" id="SSS_155s_mrna">
    <property type="protein sequence ID" value="KAF7493512.1"/>
    <property type="gene ID" value="SSS_155"/>
</dbReference>
<evidence type="ECO:0000256" key="1">
    <source>
        <dbReference type="ARBA" id="ARBA00009431"/>
    </source>
</evidence>
<accession>A0A834VDI6</accession>
<dbReference type="OrthoDB" id="443318at2759"/>
<dbReference type="Gene3D" id="3.40.50.1820">
    <property type="entry name" value="alpha/beta hydrolase"/>
    <property type="match status" value="1"/>
</dbReference>
<evidence type="ECO:0000256" key="6">
    <source>
        <dbReference type="ARBA" id="ARBA00023180"/>
    </source>
</evidence>
<keyword evidence="4" id="KW-0732">Signal</keyword>
<evidence type="ECO:0000256" key="7">
    <source>
        <dbReference type="RuleBase" id="RU361156"/>
    </source>
</evidence>
<dbReference type="PANTHER" id="PTHR11802">
    <property type="entry name" value="SERINE PROTEASE FAMILY S10 SERINE CARBOXYPEPTIDASE"/>
    <property type="match status" value="1"/>
</dbReference>
<dbReference type="PROSITE" id="PS00131">
    <property type="entry name" value="CARBOXYPEPT_SER_SER"/>
    <property type="match status" value="1"/>
</dbReference>
<evidence type="ECO:0000313" key="9">
    <source>
        <dbReference type="EnsemblMetazoa" id="KAF7493512.1"/>
    </source>
</evidence>
<evidence type="ECO:0000313" key="8">
    <source>
        <dbReference type="EMBL" id="KAF7493512.1"/>
    </source>
</evidence>
<organism evidence="8">
    <name type="scientific">Sarcoptes scabiei</name>
    <name type="common">Itch mite</name>
    <name type="synonym">Acarus scabiei</name>
    <dbReference type="NCBI Taxonomy" id="52283"/>
    <lineage>
        <taxon>Eukaryota</taxon>
        <taxon>Metazoa</taxon>
        <taxon>Ecdysozoa</taxon>
        <taxon>Arthropoda</taxon>
        <taxon>Chelicerata</taxon>
        <taxon>Arachnida</taxon>
        <taxon>Acari</taxon>
        <taxon>Acariformes</taxon>
        <taxon>Sarcoptiformes</taxon>
        <taxon>Astigmata</taxon>
        <taxon>Psoroptidia</taxon>
        <taxon>Sarcoptoidea</taxon>
        <taxon>Sarcoptidae</taxon>
        <taxon>Sarcoptinae</taxon>
        <taxon>Sarcoptes</taxon>
    </lineage>
</organism>
<dbReference type="PANTHER" id="PTHR11802:SF472">
    <property type="entry name" value="SERINE CARBOXYPEPTIDASE CPVL-RELATED"/>
    <property type="match status" value="1"/>
</dbReference>
<keyword evidence="2 7" id="KW-0121">Carboxypeptidase</keyword>
<dbReference type="AlphaFoldDB" id="A0A834VDI6"/>
<dbReference type="Pfam" id="PF00450">
    <property type="entry name" value="Peptidase_S10"/>
    <property type="match status" value="1"/>
</dbReference>
<dbReference type="InterPro" id="IPR029058">
    <property type="entry name" value="AB_hydrolase_fold"/>
</dbReference>
<evidence type="ECO:0000256" key="3">
    <source>
        <dbReference type="ARBA" id="ARBA00022670"/>
    </source>
</evidence>
<dbReference type="FunFam" id="3.40.50.1820:FF:000096">
    <property type="entry name" value="Carboxypeptidase vitellogenic-like"/>
    <property type="match status" value="1"/>
</dbReference>
<keyword evidence="6" id="KW-0325">Glycoprotein</keyword>
<name>A0A834VDI6_SARSC</name>
<dbReference type="EC" id="3.4.16.-" evidence="7"/>
<reference evidence="10" key="1">
    <citation type="journal article" date="2020" name="PLoS Negl. Trop. Dis.">
        <title>High-quality nuclear genome for Sarcoptes scabiei-A critical resource for a neglected parasite.</title>
        <authorList>
            <person name="Korhonen P.K."/>
            <person name="Gasser R.B."/>
            <person name="Ma G."/>
            <person name="Wang T."/>
            <person name="Stroehlein A.J."/>
            <person name="Young N.D."/>
            <person name="Ang C.S."/>
            <person name="Fernando D.D."/>
            <person name="Lu H.C."/>
            <person name="Taylor S."/>
            <person name="Reynolds S.L."/>
            <person name="Mofiz E."/>
            <person name="Najaraj S.H."/>
            <person name="Gowda H."/>
            <person name="Madugundu A."/>
            <person name="Renuse S."/>
            <person name="Holt D."/>
            <person name="Pandey A."/>
            <person name="Papenfuss A.T."/>
            <person name="Fischer K."/>
        </authorList>
    </citation>
    <scope>NUCLEOTIDE SEQUENCE [LARGE SCALE GENOMIC DNA]</scope>
</reference>
<dbReference type="EMBL" id="WVUK01000055">
    <property type="protein sequence ID" value="KAF7493512.1"/>
    <property type="molecule type" value="Genomic_DNA"/>
</dbReference>
<keyword evidence="10" id="KW-1185">Reference proteome</keyword>
<sequence>MIDEDDSGVSIYHHSLLLSFRNNLNLIALRLISCRLEPGNNRMSSKKLLNYHKSINSLLPSLWLLLLLSLLIASCLDYVDCMLRRNLYPSTGPANIHLNSIKSKPLFLTPYIERGDYWEGRVASEVTNLHVDVESYSGFITVNKTYDSNMFFWFFQPCVKRSNNPLLVWLQGGPGGSSLFGLFVENGPLMINSHLNVSLRPWSWNIEFAVIYIDNPVGTGFSFTKDERGYATNEVEVADNLYEFMRQFLLLFPEYRNKKLFLTGESYAGKYVPALGYKIHTMGHQARKDGMNLQGLAIGDGFSDPRNMIDYGPFLYQTGLIDEEQLSYFQAQTKEAQKLIDDNQFAEAAAIFDQLLDGDFTNESYFYNATGLRFYYNILRDHQPDDFNYYVSFLAEPKVRDAIHVGDLPYGNTSDIVEEKLVNDIMASVKPWIEELLDARYRFLFYSGQLDIIVAAPLTENFLKQLNWHGSKMYLKAPRSIYRFKPRSTYVCGYAREVDNMIQLIIRNAGHILPYDQPKVAYDMIKRFVKNEPY</sequence>
<gene>
    <name evidence="8" type="primary">SSS_155g</name>
    <name evidence="8" type="ORF">SSS_155</name>
</gene>
<keyword evidence="3 7" id="KW-0645">Protease</keyword>
<dbReference type="InterPro" id="IPR001563">
    <property type="entry name" value="Peptidase_S10"/>
</dbReference>
<protein>
    <recommendedName>
        <fullName evidence="7">Carboxypeptidase</fullName>
        <ecNumber evidence="7">3.4.16.-</ecNumber>
    </recommendedName>
</protein>